<evidence type="ECO:0000256" key="7">
    <source>
        <dbReference type="ARBA" id="ARBA00022729"/>
    </source>
</evidence>
<dbReference type="PROSITE" id="PS50106">
    <property type="entry name" value="PDZ"/>
    <property type="match status" value="2"/>
</dbReference>
<keyword evidence="10" id="KW-0378">Hydrolase</keyword>
<organism evidence="18 19">
    <name type="scientific">Ramlibacter pinisoli</name>
    <dbReference type="NCBI Taxonomy" id="2682844"/>
    <lineage>
        <taxon>Bacteria</taxon>
        <taxon>Pseudomonadati</taxon>
        <taxon>Pseudomonadota</taxon>
        <taxon>Betaproteobacteria</taxon>
        <taxon>Burkholderiales</taxon>
        <taxon>Comamonadaceae</taxon>
        <taxon>Ramlibacter</taxon>
    </lineage>
</organism>
<dbReference type="Gene3D" id="2.30.42.10">
    <property type="match status" value="2"/>
</dbReference>
<evidence type="ECO:0000256" key="14">
    <source>
        <dbReference type="PIRSR" id="PIRSR611782-1"/>
    </source>
</evidence>
<protein>
    <recommendedName>
        <fullName evidence="5">Probable periplasmic serine endoprotease DegP-like</fullName>
        <ecNumber evidence="4">3.4.21.107</ecNumber>
    </recommendedName>
    <alternativeName>
        <fullName evidence="13">Protease Do</fullName>
    </alternativeName>
</protein>
<dbReference type="Gene3D" id="2.40.10.120">
    <property type="match status" value="1"/>
</dbReference>
<evidence type="ECO:0000256" key="4">
    <source>
        <dbReference type="ARBA" id="ARBA00013035"/>
    </source>
</evidence>
<keyword evidence="6" id="KW-0645">Protease</keyword>
<dbReference type="InterPro" id="IPR009003">
    <property type="entry name" value="Peptidase_S1_PA"/>
</dbReference>
<dbReference type="GO" id="GO:0042597">
    <property type="term" value="C:periplasmic space"/>
    <property type="evidence" value="ECO:0007669"/>
    <property type="project" value="UniProtKB-SubCell"/>
</dbReference>
<keyword evidence="9" id="KW-0574">Periplasm</keyword>
<evidence type="ECO:0000256" key="15">
    <source>
        <dbReference type="PIRSR" id="PIRSR611782-2"/>
    </source>
</evidence>
<dbReference type="Pfam" id="PF13365">
    <property type="entry name" value="Trypsin_2"/>
    <property type="match status" value="1"/>
</dbReference>
<dbReference type="NCBIfam" id="TIGR02037">
    <property type="entry name" value="degP_htrA_DO"/>
    <property type="match status" value="1"/>
</dbReference>
<dbReference type="SUPFAM" id="SSF50156">
    <property type="entry name" value="PDZ domain-like"/>
    <property type="match status" value="2"/>
</dbReference>
<feature type="active site" description="Charge relay system" evidence="14">
    <location>
        <position position="161"/>
    </location>
</feature>
<evidence type="ECO:0000256" key="6">
    <source>
        <dbReference type="ARBA" id="ARBA00022670"/>
    </source>
</evidence>
<dbReference type="Pfam" id="PF13180">
    <property type="entry name" value="PDZ_2"/>
    <property type="match status" value="1"/>
</dbReference>
<evidence type="ECO:0000313" key="19">
    <source>
        <dbReference type="Proteomes" id="UP000469385"/>
    </source>
</evidence>
<dbReference type="InterPro" id="IPR041489">
    <property type="entry name" value="PDZ_6"/>
</dbReference>
<dbReference type="SUPFAM" id="SSF50494">
    <property type="entry name" value="Trypsin-like serine proteases"/>
    <property type="match status" value="1"/>
</dbReference>
<dbReference type="GO" id="GO:0004252">
    <property type="term" value="F:serine-type endopeptidase activity"/>
    <property type="evidence" value="ECO:0007669"/>
    <property type="project" value="InterPro"/>
</dbReference>
<feature type="chain" id="PRO_5039218113" description="Probable periplasmic serine endoprotease DegP-like" evidence="16">
    <location>
        <begin position="23"/>
        <end position="483"/>
    </location>
</feature>
<evidence type="ECO:0000256" key="8">
    <source>
        <dbReference type="ARBA" id="ARBA00022737"/>
    </source>
</evidence>
<evidence type="ECO:0000256" key="11">
    <source>
        <dbReference type="ARBA" id="ARBA00022825"/>
    </source>
</evidence>
<evidence type="ECO:0000256" key="9">
    <source>
        <dbReference type="ARBA" id="ARBA00022764"/>
    </source>
</evidence>
<comment type="caution">
    <text evidence="18">The sequence shown here is derived from an EMBL/GenBank/DDBJ whole genome shotgun (WGS) entry which is preliminary data.</text>
</comment>
<evidence type="ECO:0000256" key="16">
    <source>
        <dbReference type="SAM" id="SignalP"/>
    </source>
</evidence>
<accession>A0A6N8J0Y0</accession>
<dbReference type="SMART" id="SM00228">
    <property type="entry name" value="PDZ"/>
    <property type="match status" value="2"/>
</dbReference>
<keyword evidence="19" id="KW-1185">Reference proteome</keyword>
<keyword evidence="7 16" id="KW-0732">Signal</keyword>
<comment type="similarity">
    <text evidence="3">Belongs to the peptidase S1C family.</text>
</comment>
<dbReference type="AlphaFoldDB" id="A0A6N8J0Y0"/>
<evidence type="ECO:0000256" key="5">
    <source>
        <dbReference type="ARBA" id="ARBA00013958"/>
    </source>
</evidence>
<dbReference type="CDD" id="cd10839">
    <property type="entry name" value="cpPDZ1_DegP-like"/>
    <property type="match status" value="1"/>
</dbReference>
<keyword evidence="8" id="KW-0677">Repeat</keyword>
<dbReference type="PRINTS" id="PR00834">
    <property type="entry name" value="PROTEASES2C"/>
</dbReference>
<keyword evidence="11" id="KW-0720">Serine protease</keyword>
<feature type="binding site" evidence="15">
    <location>
        <position position="161"/>
    </location>
    <ligand>
        <name>substrate</name>
    </ligand>
</feature>
<evidence type="ECO:0000256" key="1">
    <source>
        <dbReference type="ARBA" id="ARBA00001772"/>
    </source>
</evidence>
<dbReference type="InterPro" id="IPR001940">
    <property type="entry name" value="Peptidase_S1C"/>
</dbReference>
<evidence type="ECO:0000256" key="2">
    <source>
        <dbReference type="ARBA" id="ARBA00004418"/>
    </source>
</evidence>
<comment type="catalytic activity">
    <reaction evidence="1">
        <text>Acts on substrates that are at least partially unfolded. The cleavage site P1 residue is normally between a pair of hydrophobic residues, such as Val-|-Val.</text>
        <dbReference type="EC" id="3.4.21.107"/>
    </reaction>
</comment>
<comment type="subcellular location">
    <subcellularLocation>
        <location evidence="2">Periplasm</location>
    </subcellularLocation>
</comment>
<dbReference type="RefSeq" id="WP_157399914.1">
    <property type="nucleotide sequence ID" value="NZ_WSEL01000009.1"/>
</dbReference>
<dbReference type="PANTHER" id="PTHR22939">
    <property type="entry name" value="SERINE PROTEASE FAMILY S1C HTRA-RELATED"/>
    <property type="match status" value="1"/>
</dbReference>
<dbReference type="EMBL" id="WSEL01000009">
    <property type="protein sequence ID" value="MVQ31913.1"/>
    <property type="molecule type" value="Genomic_DNA"/>
</dbReference>
<dbReference type="InterPro" id="IPR001478">
    <property type="entry name" value="PDZ"/>
</dbReference>
<feature type="signal peptide" evidence="16">
    <location>
        <begin position="1"/>
        <end position="22"/>
    </location>
</feature>
<evidence type="ECO:0000256" key="10">
    <source>
        <dbReference type="ARBA" id="ARBA00022801"/>
    </source>
</evidence>
<feature type="active site" description="Charge relay system" evidence="14">
    <location>
        <position position="234"/>
    </location>
</feature>
<dbReference type="InterPro" id="IPR036034">
    <property type="entry name" value="PDZ_sf"/>
</dbReference>
<evidence type="ECO:0000256" key="13">
    <source>
        <dbReference type="ARBA" id="ARBA00032850"/>
    </source>
</evidence>
<dbReference type="Proteomes" id="UP000469385">
    <property type="component" value="Unassembled WGS sequence"/>
</dbReference>
<dbReference type="InterPro" id="IPR011782">
    <property type="entry name" value="Pept_S1C_Do"/>
</dbReference>
<evidence type="ECO:0000256" key="3">
    <source>
        <dbReference type="ARBA" id="ARBA00010541"/>
    </source>
</evidence>
<evidence type="ECO:0000256" key="12">
    <source>
        <dbReference type="ARBA" id="ARBA00023016"/>
    </source>
</evidence>
<dbReference type="EC" id="3.4.21.107" evidence="4"/>
<proteinExistence type="inferred from homology"/>
<evidence type="ECO:0000259" key="17">
    <source>
        <dbReference type="PROSITE" id="PS50106"/>
    </source>
</evidence>
<reference evidence="18 19" key="1">
    <citation type="submission" date="2019-12" db="EMBL/GenBank/DDBJ databases">
        <authorList>
            <person name="Huq M.A."/>
        </authorList>
    </citation>
    <scope>NUCLEOTIDE SEQUENCE [LARGE SCALE GENOMIC DNA]</scope>
    <source>
        <strain evidence="18 19">MAH-25</strain>
    </source>
</reference>
<dbReference type="Pfam" id="PF17820">
    <property type="entry name" value="PDZ_6"/>
    <property type="match status" value="1"/>
</dbReference>
<dbReference type="GO" id="GO:0006508">
    <property type="term" value="P:proteolysis"/>
    <property type="evidence" value="ECO:0007669"/>
    <property type="project" value="UniProtKB-KW"/>
</dbReference>
<keyword evidence="12" id="KW-0346">Stress response</keyword>
<feature type="active site" description="Charge relay system" evidence="14">
    <location>
        <position position="131"/>
    </location>
</feature>
<name>A0A6N8J0Y0_9BURK</name>
<sequence>MNISLKAAPLVLALAAAGFGGAAGNALLQHHANAAVPAATAPAAPVAPVAAANTLPDFARITERYGPAVVNISVSGMRKASAADLGDDDDPADFLRRFQQGPRGGQRSVPVAGLGSGFIVSADGLVLTNAHVVQDASEVTVKLTDRREFRAKVLGSDARTDVAVLKIDASNLPVVQLGDVKALRAGEWVAAIGSPFGFENTVTAGVVSAKGRTLPSDSAVPFIQTDVAVNPGNSGGPLFNSRGEVVGINSQIYSRSGGYQGVSFAIPIDLAQRVQQQIVATGKVQHARLGVTVQEVNQALADSFKLDKPEGALIAGVEKGGPADKAGLKPGDVVRTVNGQPVVASGDLPAALGTANPGDKVKLQVLRQGQQVDVTATLAAANEKVAAAAEAQGPAAQGRLGLALRPLDRDEQREVGQAGLLVQDVAGAAARAGVQPGDVVLAINGSPATSVDQVRSAVAKSEKSVALLIQRGEDRLFVPVRLG</sequence>
<gene>
    <name evidence="18" type="ORF">GON04_20815</name>
</gene>
<feature type="binding site" evidence="15">
    <location>
        <position position="131"/>
    </location>
    <ligand>
        <name>substrate</name>
    </ligand>
</feature>
<feature type="domain" description="PDZ" evidence="17">
    <location>
        <begin position="278"/>
        <end position="369"/>
    </location>
</feature>
<evidence type="ECO:0000313" key="18">
    <source>
        <dbReference type="EMBL" id="MVQ31913.1"/>
    </source>
</evidence>
<dbReference type="PANTHER" id="PTHR22939:SF130">
    <property type="entry name" value="PERIPLASMIC SERINE ENDOPROTEASE DEGP-LIKE-RELATED"/>
    <property type="match status" value="1"/>
</dbReference>
<feature type="binding site" evidence="15">
    <location>
        <begin position="232"/>
        <end position="234"/>
    </location>
    <ligand>
        <name>substrate</name>
    </ligand>
</feature>
<feature type="domain" description="PDZ" evidence="17">
    <location>
        <begin position="384"/>
        <end position="473"/>
    </location>
</feature>